<organism evidence="2 3">
    <name type="scientific">Actibacterium naphthalenivorans</name>
    <dbReference type="NCBI Taxonomy" id="1614693"/>
    <lineage>
        <taxon>Bacteria</taxon>
        <taxon>Pseudomonadati</taxon>
        <taxon>Pseudomonadota</taxon>
        <taxon>Alphaproteobacteria</taxon>
        <taxon>Rhodobacterales</taxon>
        <taxon>Roseobacteraceae</taxon>
        <taxon>Actibacterium</taxon>
    </lineage>
</organism>
<accession>A0A840CLZ7</accession>
<proteinExistence type="predicted"/>
<name>A0A840CLZ7_9RHOB</name>
<feature type="region of interest" description="Disordered" evidence="1">
    <location>
        <begin position="79"/>
        <end position="139"/>
    </location>
</feature>
<dbReference type="AlphaFoldDB" id="A0A840CLZ7"/>
<feature type="region of interest" description="Disordered" evidence="1">
    <location>
        <begin position="1"/>
        <end position="54"/>
    </location>
</feature>
<comment type="caution">
    <text evidence="2">The sequence shown here is derived from an EMBL/GenBank/DDBJ whole genome shotgun (WGS) entry which is preliminary data.</text>
</comment>
<evidence type="ECO:0000313" key="3">
    <source>
        <dbReference type="Proteomes" id="UP000585681"/>
    </source>
</evidence>
<reference evidence="2" key="1">
    <citation type="submission" date="2020-08" db="EMBL/GenBank/DDBJ databases">
        <title>Genomic Encyclopedia of Type Strains, Phase IV (KMG-IV): sequencing the most valuable type-strain genomes for metagenomic binning, comparative biology and taxonomic classification.</title>
        <authorList>
            <person name="Goeker M."/>
        </authorList>
    </citation>
    <scope>NUCLEOTIDE SEQUENCE [LARGE SCALE GENOMIC DNA]</scope>
    <source>
        <strain evidence="2">DSM 105040</strain>
    </source>
</reference>
<sequence>MAEHEQPDETTAEADHHGVHRQQGPRGRGHQQPTHHQDRRRIGHKMREASVQQRHCDDAIQTTGLPGDQAEGWVQTVADDPIDDLDCPEQRDKGGKRRGAPKEGAHVISVHHVGDSRRPHSAFNGFRALHRMPPPGKGV</sequence>
<evidence type="ECO:0000313" key="2">
    <source>
        <dbReference type="EMBL" id="MBB4024169.1"/>
    </source>
</evidence>
<dbReference type="EMBL" id="JACIEQ010000027">
    <property type="protein sequence ID" value="MBB4024169.1"/>
    <property type="molecule type" value="Genomic_DNA"/>
</dbReference>
<feature type="compositionally biased region" description="Basic and acidic residues" evidence="1">
    <location>
        <begin position="1"/>
        <end position="17"/>
    </location>
</feature>
<protein>
    <submittedName>
        <fullName evidence="2">Uncharacterized protein</fullName>
    </submittedName>
</protein>
<dbReference type="RefSeq" id="WP_054540633.1">
    <property type="nucleotide sequence ID" value="NZ_JACIEQ010000027.1"/>
</dbReference>
<evidence type="ECO:0000256" key="1">
    <source>
        <dbReference type="SAM" id="MobiDB-lite"/>
    </source>
</evidence>
<gene>
    <name evidence="2" type="ORF">GGR17_004009</name>
</gene>
<dbReference type="Proteomes" id="UP000585681">
    <property type="component" value="Unassembled WGS sequence"/>
</dbReference>
<keyword evidence="3" id="KW-1185">Reference proteome</keyword>